<name>D0BMR5_9LACT</name>
<dbReference type="InterPro" id="IPR017871">
    <property type="entry name" value="ABC_transporter-like_CS"/>
</dbReference>
<evidence type="ECO:0000259" key="8">
    <source>
        <dbReference type="PROSITE" id="PS50893"/>
    </source>
</evidence>
<dbReference type="EMBL" id="ACRF02000005">
    <property type="protein sequence ID" value="EEW92769.2"/>
    <property type="molecule type" value="Genomic_DNA"/>
</dbReference>
<dbReference type="InterPro" id="IPR003593">
    <property type="entry name" value="AAA+_ATPase"/>
</dbReference>
<dbReference type="InterPro" id="IPR027417">
    <property type="entry name" value="P-loop_NTPase"/>
</dbReference>
<dbReference type="PROSITE" id="PS50893">
    <property type="entry name" value="ABC_TRANSPORTER_2"/>
    <property type="match status" value="1"/>
</dbReference>
<dbReference type="InterPro" id="IPR003439">
    <property type="entry name" value="ABC_transporter-like_ATP-bd"/>
</dbReference>
<dbReference type="PROSITE" id="PS50929">
    <property type="entry name" value="ABC_TM1F"/>
    <property type="match status" value="1"/>
</dbReference>
<keyword evidence="2 7" id="KW-0812">Transmembrane</keyword>
<dbReference type="SMART" id="SM00382">
    <property type="entry name" value="AAA"/>
    <property type="match status" value="1"/>
</dbReference>
<dbReference type="InterPro" id="IPR036640">
    <property type="entry name" value="ABC1_TM_sf"/>
</dbReference>
<dbReference type="STRING" id="626369.HMPREF0446_01250"/>
<dbReference type="RefSeq" id="WP_020991262.1">
    <property type="nucleotide sequence ID" value="NZ_KI391971.1"/>
</dbReference>
<evidence type="ECO:0000259" key="9">
    <source>
        <dbReference type="PROSITE" id="PS50929"/>
    </source>
</evidence>
<feature type="transmembrane region" description="Helical" evidence="7">
    <location>
        <begin position="232"/>
        <end position="254"/>
    </location>
</feature>
<dbReference type="GO" id="GO:0016887">
    <property type="term" value="F:ATP hydrolysis activity"/>
    <property type="evidence" value="ECO:0007669"/>
    <property type="project" value="InterPro"/>
</dbReference>
<dbReference type="Pfam" id="PF00005">
    <property type="entry name" value="ABC_tran"/>
    <property type="match status" value="1"/>
</dbReference>
<feature type="transmembrane region" description="Helical" evidence="7">
    <location>
        <begin position="147"/>
        <end position="164"/>
    </location>
</feature>
<comment type="caution">
    <text evidence="10">The sequence shown here is derived from an EMBL/GenBank/DDBJ whole genome shotgun (WGS) entry which is preliminary data.</text>
</comment>
<evidence type="ECO:0000313" key="11">
    <source>
        <dbReference type="Proteomes" id="UP000002939"/>
    </source>
</evidence>
<dbReference type="HOGENOM" id="CLU_000604_84_3_9"/>
<reference evidence="10" key="1">
    <citation type="submission" date="2009-09" db="EMBL/GenBank/DDBJ databases">
        <authorList>
            <consortium name="The Broad Institute Genome Sequencing Platform"/>
            <person name="Ward D."/>
            <person name="Feldgarden M."/>
            <person name="Earl A."/>
            <person name="Young S.K."/>
            <person name="Zeng Q."/>
            <person name="Koehrsen M."/>
            <person name="Alvarado L."/>
            <person name="Berlin A."/>
            <person name="Bochicchio J."/>
            <person name="Borenstein D."/>
            <person name="Chapman S.B."/>
            <person name="Chen Z."/>
            <person name="Engels R."/>
            <person name="Freedman E."/>
            <person name="Gellesch M."/>
            <person name="Goldberg J."/>
            <person name="Griggs A."/>
            <person name="Gujja S."/>
            <person name="Heilman E."/>
            <person name="Heiman D."/>
            <person name="Hepburn T."/>
            <person name="Howarth C."/>
            <person name="Jen D."/>
            <person name="Larson L."/>
            <person name="Lewis B."/>
            <person name="Mehta T."/>
            <person name="Park D."/>
            <person name="Pearson M."/>
            <person name="Roberts A."/>
            <person name="Saif S."/>
            <person name="Shea T."/>
            <person name="Shenoy N."/>
            <person name="Sisk P."/>
            <person name="Stolte C."/>
            <person name="Sykes S."/>
            <person name="Thomson T."/>
            <person name="Walk T."/>
            <person name="White J."/>
            <person name="Yandava C."/>
            <person name="Sibley C.D."/>
            <person name="Field T.R."/>
            <person name="Grinwis M."/>
            <person name="Eshaghurshan C.S."/>
            <person name="Surette M.G."/>
            <person name="Haas B."/>
            <person name="Nusbaum C."/>
            <person name="Birren B."/>
        </authorList>
    </citation>
    <scope>NUCLEOTIDE SEQUENCE [LARGE SCALE GENOMIC DNA]</scope>
    <source>
        <strain evidence="10">ATCC 700633</strain>
    </source>
</reference>
<dbReference type="Pfam" id="PF00664">
    <property type="entry name" value="ABC_membrane"/>
    <property type="match status" value="1"/>
</dbReference>
<evidence type="ECO:0000256" key="2">
    <source>
        <dbReference type="ARBA" id="ARBA00022692"/>
    </source>
</evidence>
<sequence>MKKYFSLTVVCVMGVSFLSVLLNYQIKDVIDAVSNQDTYTFFSQIAYLLGIILLLLVVEYGRKVFNILYLNKVGSYFHSKSLNYSVAKGISLQEEEQLSVGEKVSEITNDIEMVKELHYDTKISMIQGVTSFIFSTIALYYLNIWVATAILLTMLLPILIPLLFKNSLKRKQESISLAKKKYITYLSDLLRNKLLVKNSHSYRTIMGVAVHKYEKINTDTLTKERQVALVDILVGFGFYMTLIAILLVGGIQVLHEKMTIGVLISMFSISQELTLPANLIASSISQIQSVQSIFENLMKQSNKDNPKEISLENLENIRIEEVSIPFQNFMIAHSKRMIFEKGNKYLITGKSGGGKSILTLILTGNLTAFNGEVYLNDKKLQDISYESLQKEISYIPQNVSLFHDTIRNNITSYQEIDDERLLELIYRFQLQDRFPTIESLEQVYTEDSSLSGGQIQRIILIKVLLENKKWIILDEAISALDRDLYRKIEHELLQLEDRTVIHISHREESLVNDLYDEVIQL</sequence>
<dbReference type="PROSITE" id="PS00211">
    <property type="entry name" value="ABC_TRANSPORTER_1"/>
    <property type="match status" value="1"/>
</dbReference>
<dbReference type="InterPro" id="IPR011527">
    <property type="entry name" value="ABC1_TM_dom"/>
</dbReference>
<feature type="domain" description="ABC transporter" evidence="8">
    <location>
        <begin position="317"/>
        <end position="521"/>
    </location>
</feature>
<dbReference type="SUPFAM" id="SSF52540">
    <property type="entry name" value="P-loop containing nucleoside triphosphate hydrolases"/>
    <property type="match status" value="1"/>
</dbReference>
<keyword evidence="4" id="KW-0067">ATP-binding</keyword>
<evidence type="ECO:0008006" key="12">
    <source>
        <dbReference type="Google" id="ProtNLM"/>
    </source>
</evidence>
<dbReference type="PANTHER" id="PTHR43394">
    <property type="entry name" value="ATP-DEPENDENT PERMEASE MDL1, MITOCHONDRIAL"/>
    <property type="match status" value="1"/>
</dbReference>
<keyword evidence="6 7" id="KW-0472">Membrane</keyword>
<evidence type="ECO:0000256" key="1">
    <source>
        <dbReference type="ARBA" id="ARBA00004651"/>
    </source>
</evidence>
<dbReference type="SUPFAM" id="SSF90123">
    <property type="entry name" value="ABC transporter transmembrane region"/>
    <property type="match status" value="1"/>
</dbReference>
<feature type="domain" description="ABC transmembrane type-1" evidence="9">
    <location>
        <begin position="7"/>
        <end position="289"/>
    </location>
</feature>
<dbReference type="GO" id="GO:0005886">
    <property type="term" value="C:plasma membrane"/>
    <property type="evidence" value="ECO:0007669"/>
    <property type="project" value="UniProtKB-SubCell"/>
</dbReference>
<evidence type="ECO:0000313" key="10">
    <source>
        <dbReference type="EMBL" id="EEW92769.2"/>
    </source>
</evidence>
<keyword evidence="11" id="KW-1185">Reference proteome</keyword>
<reference evidence="10" key="2">
    <citation type="submission" date="2011-10" db="EMBL/GenBank/DDBJ databases">
        <title>The Genome Sequence of Granulicatella elegans ATCC 700633.</title>
        <authorList>
            <consortium name="The Broad Institute Genome Sequencing Platform"/>
            <consortium name="The Broad Institute Genome Sequencing Center for Infectious Disease"/>
            <person name="Earl A."/>
            <person name="Ward D."/>
            <person name="Feldgarden M."/>
            <person name="Gevers D."/>
            <person name="Sibley C.D."/>
            <person name="Field T.R."/>
            <person name="Grinwis M."/>
            <person name="Eshaghurshan C.S."/>
            <person name="Surette M.G."/>
            <person name="Young S.K."/>
            <person name="Zeng Q."/>
            <person name="Gargeya S."/>
            <person name="Fitzgerald M."/>
            <person name="Haas B."/>
            <person name="Abouelleil A."/>
            <person name="Alvarado L."/>
            <person name="Arachchi H.M."/>
            <person name="Berlin A."/>
            <person name="Brown A."/>
            <person name="Chapman S.B."/>
            <person name="Chen Z."/>
            <person name="Dunbar C."/>
            <person name="Freedman E."/>
            <person name="Gearin G."/>
            <person name="Goldberg J."/>
            <person name="Griggs A."/>
            <person name="Gujja S."/>
            <person name="Heiman D."/>
            <person name="Howarth C."/>
            <person name="Larson L."/>
            <person name="Lui A."/>
            <person name="MacDonald P.J.P."/>
            <person name="Montmayeur A."/>
            <person name="Murphy C."/>
            <person name="Neiman D."/>
            <person name="Pearson M."/>
            <person name="Priest M."/>
            <person name="Roberts A."/>
            <person name="Saif S."/>
            <person name="Shea T."/>
            <person name="Shenoy N."/>
            <person name="Sisk P."/>
            <person name="Stolte C."/>
            <person name="Sykes S."/>
            <person name="Wortman J."/>
            <person name="Nusbaum C."/>
            <person name="Birren B."/>
        </authorList>
    </citation>
    <scope>NUCLEOTIDE SEQUENCE [LARGE SCALE GENOMIC DNA]</scope>
    <source>
        <strain evidence="10">ATCC 700633</strain>
    </source>
</reference>
<evidence type="ECO:0000256" key="3">
    <source>
        <dbReference type="ARBA" id="ARBA00022741"/>
    </source>
</evidence>
<dbReference type="Proteomes" id="UP000002939">
    <property type="component" value="Unassembled WGS sequence"/>
</dbReference>
<dbReference type="GO" id="GO:0015421">
    <property type="term" value="F:ABC-type oligopeptide transporter activity"/>
    <property type="evidence" value="ECO:0007669"/>
    <property type="project" value="TreeGrafter"/>
</dbReference>
<dbReference type="GO" id="GO:0005524">
    <property type="term" value="F:ATP binding"/>
    <property type="evidence" value="ECO:0007669"/>
    <property type="project" value="UniProtKB-KW"/>
</dbReference>
<accession>D0BMR5</accession>
<dbReference type="AlphaFoldDB" id="D0BMR5"/>
<evidence type="ECO:0000256" key="6">
    <source>
        <dbReference type="ARBA" id="ARBA00023136"/>
    </source>
</evidence>
<gene>
    <name evidence="10" type="ORF">HMPREF0446_01250</name>
</gene>
<evidence type="ECO:0000256" key="5">
    <source>
        <dbReference type="ARBA" id="ARBA00022989"/>
    </source>
</evidence>
<dbReference type="Gene3D" id="1.20.1560.10">
    <property type="entry name" value="ABC transporter type 1, transmembrane domain"/>
    <property type="match status" value="1"/>
</dbReference>
<dbReference type="eggNOG" id="COG1132">
    <property type="taxonomic scope" value="Bacteria"/>
</dbReference>
<dbReference type="PANTHER" id="PTHR43394:SF1">
    <property type="entry name" value="ATP-BINDING CASSETTE SUB-FAMILY B MEMBER 10, MITOCHONDRIAL"/>
    <property type="match status" value="1"/>
</dbReference>
<keyword evidence="5 7" id="KW-1133">Transmembrane helix</keyword>
<feature type="transmembrane region" description="Helical" evidence="7">
    <location>
        <begin position="38"/>
        <end position="58"/>
    </location>
</feature>
<comment type="subcellular location">
    <subcellularLocation>
        <location evidence="1">Cell membrane</location>
        <topology evidence="1">Multi-pass membrane protein</topology>
    </subcellularLocation>
</comment>
<protein>
    <recommendedName>
        <fullName evidence="12">ABC transmembrane type-1 domain-containing protein</fullName>
    </recommendedName>
</protein>
<organism evidence="10 11">
    <name type="scientific">Granulicatella elegans ATCC 700633</name>
    <dbReference type="NCBI Taxonomy" id="626369"/>
    <lineage>
        <taxon>Bacteria</taxon>
        <taxon>Bacillati</taxon>
        <taxon>Bacillota</taxon>
        <taxon>Bacilli</taxon>
        <taxon>Lactobacillales</taxon>
        <taxon>Carnobacteriaceae</taxon>
        <taxon>Granulicatella</taxon>
    </lineage>
</organism>
<dbReference type="Gene3D" id="3.40.50.300">
    <property type="entry name" value="P-loop containing nucleotide triphosphate hydrolases"/>
    <property type="match status" value="1"/>
</dbReference>
<evidence type="ECO:0000256" key="4">
    <source>
        <dbReference type="ARBA" id="ARBA00022840"/>
    </source>
</evidence>
<dbReference type="InterPro" id="IPR039421">
    <property type="entry name" value="Type_1_exporter"/>
</dbReference>
<evidence type="ECO:0000256" key="7">
    <source>
        <dbReference type="SAM" id="Phobius"/>
    </source>
</evidence>
<feature type="transmembrane region" description="Helical" evidence="7">
    <location>
        <begin position="7"/>
        <end position="26"/>
    </location>
</feature>
<keyword evidence="3" id="KW-0547">Nucleotide-binding</keyword>
<proteinExistence type="predicted"/>